<comment type="caution">
    <text evidence="3">The sequence shown here is derived from an EMBL/GenBank/DDBJ whole genome shotgun (WGS) entry which is preliminary data.</text>
</comment>
<dbReference type="AlphaFoldDB" id="A0AAD2CZ05"/>
<dbReference type="EMBL" id="CAMPGE010015584">
    <property type="protein sequence ID" value="CAI2374198.1"/>
    <property type="molecule type" value="Genomic_DNA"/>
</dbReference>
<name>A0AAD2CZ05_EUPCR</name>
<evidence type="ECO:0000313" key="3">
    <source>
        <dbReference type="EMBL" id="CAI2374198.1"/>
    </source>
</evidence>
<feature type="coiled-coil region" evidence="1">
    <location>
        <begin position="14"/>
        <end position="41"/>
    </location>
</feature>
<feature type="chain" id="PRO_5042168437" evidence="2">
    <location>
        <begin position="20"/>
        <end position="87"/>
    </location>
</feature>
<proteinExistence type="predicted"/>
<sequence>MKIYSVITLVMMLLMASFAQIAQDEDKMEALNQEAETLAANSSCGPLELAICGYIMSSGNYYFCQIQSVCLCCGALPGQVCYGHCTI</sequence>
<evidence type="ECO:0000313" key="4">
    <source>
        <dbReference type="Proteomes" id="UP001295684"/>
    </source>
</evidence>
<accession>A0AAD2CZ05</accession>
<evidence type="ECO:0000256" key="1">
    <source>
        <dbReference type="SAM" id="Coils"/>
    </source>
</evidence>
<keyword evidence="1" id="KW-0175">Coiled coil</keyword>
<organism evidence="3 4">
    <name type="scientific">Euplotes crassus</name>
    <dbReference type="NCBI Taxonomy" id="5936"/>
    <lineage>
        <taxon>Eukaryota</taxon>
        <taxon>Sar</taxon>
        <taxon>Alveolata</taxon>
        <taxon>Ciliophora</taxon>
        <taxon>Intramacronucleata</taxon>
        <taxon>Spirotrichea</taxon>
        <taxon>Hypotrichia</taxon>
        <taxon>Euplotida</taxon>
        <taxon>Euplotidae</taxon>
        <taxon>Moneuplotes</taxon>
    </lineage>
</organism>
<evidence type="ECO:0000256" key="2">
    <source>
        <dbReference type="SAM" id="SignalP"/>
    </source>
</evidence>
<feature type="signal peptide" evidence="2">
    <location>
        <begin position="1"/>
        <end position="19"/>
    </location>
</feature>
<reference evidence="3" key="1">
    <citation type="submission" date="2023-07" db="EMBL/GenBank/DDBJ databases">
        <authorList>
            <consortium name="AG Swart"/>
            <person name="Singh M."/>
            <person name="Singh A."/>
            <person name="Seah K."/>
            <person name="Emmerich C."/>
        </authorList>
    </citation>
    <scope>NUCLEOTIDE SEQUENCE</scope>
    <source>
        <strain evidence="3">DP1</strain>
    </source>
</reference>
<dbReference type="Proteomes" id="UP001295684">
    <property type="component" value="Unassembled WGS sequence"/>
</dbReference>
<gene>
    <name evidence="3" type="ORF">ECRASSUSDP1_LOCUS15550</name>
</gene>
<keyword evidence="2" id="KW-0732">Signal</keyword>
<keyword evidence="4" id="KW-1185">Reference proteome</keyword>
<protein>
    <submittedName>
        <fullName evidence="3">Uncharacterized protein</fullName>
    </submittedName>
</protein>